<dbReference type="InterPro" id="IPR043129">
    <property type="entry name" value="ATPase_NBD"/>
</dbReference>
<sequence length="300" mass="32804">MKNRCLCIDVGGSSIKYALIDNELNLYKKGSVVTPNTNIEDYVNALCSIYEKFRDEVYGIALSVPGIIDSKNGLCITGGSLLFIEKFNIVEVLQDKCGVPISVMNDAKCASLAEAKWGALSDCNDGIVIVLGTGIGGAIIKDKKIHQGKHFGAGEFSFINLNNEFDGDENKWFNANGNLKLISLVSKAKGIDASKLDGYKIFEMAKVGDEIVLKVIDKFTRSIANMILNLQLIYDPDKFAIGGGISSQPLLLEYINKNVDFYNSISNPILPKPDVVACKFYNDSNLIGAYANYLNMHSEN</sequence>
<proteinExistence type="inferred from homology"/>
<evidence type="ECO:0000313" key="3">
    <source>
        <dbReference type="Proteomes" id="UP000823611"/>
    </source>
</evidence>
<dbReference type="Pfam" id="PF00480">
    <property type="entry name" value="ROK"/>
    <property type="match status" value="1"/>
</dbReference>
<comment type="similarity">
    <text evidence="1">Belongs to the ROK (NagC/XylR) family.</text>
</comment>
<evidence type="ECO:0000313" key="2">
    <source>
        <dbReference type="EMBL" id="MBO8435208.1"/>
    </source>
</evidence>
<protein>
    <submittedName>
        <fullName evidence="2">ROK family protein</fullName>
    </submittedName>
</protein>
<name>A0A9D9DYM6_9FIRM</name>
<dbReference type="InterPro" id="IPR000600">
    <property type="entry name" value="ROK"/>
</dbReference>
<dbReference type="SUPFAM" id="SSF53067">
    <property type="entry name" value="Actin-like ATPase domain"/>
    <property type="match status" value="1"/>
</dbReference>
<reference evidence="2" key="2">
    <citation type="journal article" date="2021" name="PeerJ">
        <title>Extensive microbial diversity within the chicken gut microbiome revealed by metagenomics and culture.</title>
        <authorList>
            <person name="Gilroy R."/>
            <person name="Ravi A."/>
            <person name="Getino M."/>
            <person name="Pursley I."/>
            <person name="Horton D.L."/>
            <person name="Alikhan N.F."/>
            <person name="Baker D."/>
            <person name="Gharbi K."/>
            <person name="Hall N."/>
            <person name="Watson M."/>
            <person name="Adriaenssens E.M."/>
            <person name="Foster-Nyarko E."/>
            <person name="Jarju S."/>
            <person name="Secka A."/>
            <person name="Antonio M."/>
            <person name="Oren A."/>
            <person name="Chaudhuri R.R."/>
            <person name="La Ragione R."/>
            <person name="Hildebrand F."/>
            <person name="Pallen M.J."/>
        </authorList>
    </citation>
    <scope>NUCLEOTIDE SEQUENCE</scope>
    <source>
        <strain evidence="2">F6-4510</strain>
    </source>
</reference>
<dbReference type="Gene3D" id="3.30.420.40">
    <property type="match status" value="2"/>
</dbReference>
<dbReference type="CDD" id="cd24152">
    <property type="entry name" value="ASKHA_NBD_ROK-like"/>
    <property type="match status" value="1"/>
</dbReference>
<accession>A0A9D9DYM6</accession>
<organism evidence="2 3">
    <name type="scientific">Candidatus Fimicola merdigallinarum</name>
    <dbReference type="NCBI Taxonomy" id="2840819"/>
    <lineage>
        <taxon>Bacteria</taxon>
        <taxon>Bacillati</taxon>
        <taxon>Bacillota</taxon>
        <taxon>Clostridia</taxon>
        <taxon>Lachnospirales</taxon>
        <taxon>Lachnospiraceae</taxon>
        <taxon>Lachnospiraceae incertae sedis</taxon>
        <taxon>Candidatus Fimicola</taxon>
    </lineage>
</organism>
<comment type="caution">
    <text evidence="2">The sequence shown here is derived from an EMBL/GenBank/DDBJ whole genome shotgun (WGS) entry which is preliminary data.</text>
</comment>
<dbReference type="Proteomes" id="UP000823611">
    <property type="component" value="Unassembled WGS sequence"/>
</dbReference>
<reference evidence="2" key="1">
    <citation type="submission" date="2020-10" db="EMBL/GenBank/DDBJ databases">
        <authorList>
            <person name="Gilroy R."/>
        </authorList>
    </citation>
    <scope>NUCLEOTIDE SEQUENCE</scope>
    <source>
        <strain evidence="2">F6-4510</strain>
    </source>
</reference>
<dbReference type="EMBL" id="JADIMX010000150">
    <property type="protein sequence ID" value="MBO8435208.1"/>
    <property type="molecule type" value="Genomic_DNA"/>
</dbReference>
<dbReference type="PANTHER" id="PTHR18964">
    <property type="entry name" value="ROK (REPRESSOR, ORF, KINASE) FAMILY"/>
    <property type="match status" value="1"/>
</dbReference>
<dbReference type="AlphaFoldDB" id="A0A9D9DYM6"/>
<evidence type="ECO:0000256" key="1">
    <source>
        <dbReference type="ARBA" id="ARBA00006479"/>
    </source>
</evidence>
<gene>
    <name evidence="2" type="ORF">IAC55_07815</name>
</gene>
<dbReference type="PANTHER" id="PTHR18964:SF170">
    <property type="entry name" value="SUGAR KINASE"/>
    <property type="match status" value="1"/>
</dbReference>